<comment type="caution">
    <text evidence="2">The sequence shown here is derived from an EMBL/GenBank/DDBJ whole genome shotgun (WGS) entry which is preliminary data.</text>
</comment>
<dbReference type="InterPro" id="IPR036188">
    <property type="entry name" value="FAD/NAD-bd_sf"/>
</dbReference>
<dbReference type="AlphaFoldDB" id="A0AAN9UEZ5"/>
<dbReference type="Gene3D" id="3.50.50.60">
    <property type="entry name" value="FAD/NAD(P)-binding domain"/>
    <property type="match status" value="1"/>
</dbReference>
<evidence type="ECO:0000313" key="3">
    <source>
        <dbReference type="Proteomes" id="UP001320245"/>
    </source>
</evidence>
<dbReference type="PANTHER" id="PTHR42923:SF17">
    <property type="entry name" value="AMINE OXIDASE DOMAIN-CONTAINING PROTEIN"/>
    <property type="match status" value="1"/>
</dbReference>
<keyword evidence="3" id="KW-1185">Reference proteome</keyword>
<dbReference type="Proteomes" id="UP001320245">
    <property type="component" value="Unassembled WGS sequence"/>
</dbReference>
<dbReference type="Gene3D" id="3.90.660.20">
    <property type="entry name" value="Protoporphyrinogen oxidase, mitochondrial, domain 2"/>
    <property type="match status" value="1"/>
</dbReference>
<dbReference type="PANTHER" id="PTHR42923">
    <property type="entry name" value="PROTOPORPHYRINOGEN OXIDASE"/>
    <property type="match status" value="1"/>
</dbReference>
<evidence type="ECO:0000259" key="1">
    <source>
        <dbReference type="Pfam" id="PF01593"/>
    </source>
</evidence>
<sequence>MVDTGFMILNKRTYPNFVNFLNRIKVSTVPTDLSFGMSRDHGAFEWAETSLDSIFCQRRHLFSLGIWRMIFDVIRFNHFALELLIEDDAERPGAGPGNGEGNGVHTCISPESKQTIGEYLEMEGYSDAFRDDYLIPLIAAVWSMRPGKDILELPAATIVRFLLNHDLLSSFATRPAWLTIKEGSRMYIDSVTKGFPPNHLFLRTPVRSIVNDKDGRVRLHLAQGGESAVYDHVILAIPGDAAYQVIKSTVTAEEQAILSKFRSCKTTAVLHSDISHMPASRRAWSGCCSLSLSSPSTVNSRIDQVSVTYNLNTLQHIPRQTFGDVLVTLNPLHEPDPKAVQGRYEYARPLYNAESIRAQAMLPGIQNRRGISFAGAWTRYGHGNHEDGFSSGLSVAREHLGARLPFGFVDPTTYDRGRTPVLELSDHLARLLILIIQVFLILPLERIAERLSISGQKAVGMVKLNSGLEKK</sequence>
<organism evidence="2 3">
    <name type="scientific">Cytospora paraplurivora</name>
    <dbReference type="NCBI Taxonomy" id="2898453"/>
    <lineage>
        <taxon>Eukaryota</taxon>
        <taxon>Fungi</taxon>
        <taxon>Dikarya</taxon>
        <taxon>Ascomycota</taxon>
        <taxon>Pezizomycotina</taxon>
        <taxon>Sordariomycetes</taxon>
        <taxon>Sordariomycetidae</taxon>
        <taxon>Diaporthales</taxon>
        <taxon>Cytosporaceae</taxon>
        <taxon>Cytospora</taxon>
    </lineage>
</organism>
<reference evidence="2 3" key="1">
    <citation type="journal article" date="2023" name="PLoS ONE">
        <title>Cytospora paraplurivora sp. nov. isolated from orchards with fruit tree decline syndrome in Ontario, Canada.</title>
        <authorList>
            <person name="Ilyukhin E."/>
            <person name="Nguyen H.D.T."/>
            <person name="Castle A.J."/>
            <person name="Ellouze W."/>
        </authorList>
    </citation>
    <scope>NUCLEOTIDE SEQUENCE [LARGE SCALE GENOMIC DNA]</scope>
    <source>
        <strain evidence="2 3">FDS-564</strain>
    </source>
</reference>
<dbReference type="InterPro" id="IPR050464">
    <property type="entry name" value="Zeta_carotene_desat/Oxidored"/>
</dbReference>
<name>A0AAN9UEZ5_9PEZI</name>
<feature type="domain" description="Amine oxidase" evidence="1">
    <location>
        <begin position="164"/>
        <end position="243"/>
    </location>
</feature>
<dbReference type="SUPFAM" id="SSF51905">
    <property type="entry name" value="FAD/NAD(P)-binding domain"/>
    <property type="match status" value="1"/>
</dbReference>
<accession>A0AAN9UEZ5</accession>
<gene>
    <name evidence="2" type="ORF">SLS53_002182</name>
</gene>
<dbReference type="EMBL" id="JAJSPL020000005">
    <property type="protein sequence ID" value="KAK7746994.1"/>
    <property type="molecule type" value="Genomic_DNA"/>
</dbReference>
<proteinExistence type="predicted"/>
<protein>
    <recommendedName>
        <fullName evidence="1">Amine oxidase domain-containing protein</fullName>
    </recommendedName>
</protein>
<dbReference type="Gene3D" id="1.10.3110.10">
    <property type="entry name" value="protoporphyrinogen ix oxidase, domain 3"/>
    <property type="match status" value="1"/>
</dbReference>
<dbReference type="InterPro" id="IPR002937">
    <property type="entry name" value="Amino_oxidase"/>
</dbReference>
<dbReference type="Pfam" id="PF01593">
    <property type="entry name" value="Amino_oxidase"/>
    <property type="match status" value="1"/>
</dbReference>
<dbReference type="GO" id="GO:0016491">
    <property type="term" value="F:oxidoreductase activity"/>
    <property type="evidence" value="ECO:0007669"/>
    <property type="project" value="InterPro"/>
</dbReference>
<evidence type="ECO:0000313" key="2">
    <source>
        <dbReference type="EMBL" id="KAK7746994.1"/>
    </source>
</evidence>